<feature type="region of interest" description="Disordered" evidence="6">
    <location>
        <begin position="459"/>
        <end position="507"/>
    </location>
</feature>
<evidence type="ECO:0000256" key="1">
    <source>
        <dbReference type="ARBA" id="ARBA00023015"/>
    </source>
</evidence>
<feature type="compositionally biased region" description="Polar residues" evidence="6">
    <location>
        <begin position="721"/>
        <end position="740"/>
    </location>
</feature>
<comment type="subcellular location">
    <subcellularLocation>
        <location evidence="5">Nucleus</location>
    </subcellularLocation>
</comment>
<evidence type="ECO:0000313" key="8">
    <source>
        <dbReference type="Ensembl" id="ENSCINP00000003474.3"/>
    </source>
</evidence>
<dbReference type="EMBL" id="EAAA01001649">
    <property type="status" value="NOT_ANNOTATED_CDS"/>
    <property type="molecule type" value="Genomic_DNA"/>
</dbReference>
<evidence type="ECO:0000259" key="7">
    <source>
        <dbReference type="PROSITE" id="PS50252"/>
    </source>
</evidence>
<dbReference type="GO" id="GO:0000981">
    <property type="term" value="F:DNA-binding transcription factor activity, RNA polymerase II-specific"/>
    <property type="evidence" value="ECO:0000318"/>
    <property type="project" value="GO_Central"/>
</dbReference>
<dbReference type="PANTHER" id="PTHR11267">
    <property type="entry name" value="T-BOX PROTEIN-RELATED"/>
    <property type="match status" value="1"/>
</dbReference>
<dbReference type="PROSITE" id="PS50252">
    <property type="entry name" value="TBOX_3"/>
    <property type="match status" value="1"/>
</dbReference>
<feature type="region of interest" description="Disordered" evidence="6">
    <location>
        <begin position="721"/>
        <end position="746"/>
    </location>
</feature>
<dbReference type="Gene3D" id="2.60.40.820">
    <property type="entry name" value="Transcription factor, T-box"/>
    <property type="match status" value="1"/>
</dbReference>
<feature type="region of interest" description="Disordered" evidence="6">
    <location>
        <begin position="542"/>
        <end position="612"/>
    </location>
</feature>
<feature type="region of interest" description="Disordered" evidence="6">
    <location>
        <begin position="629"/>
        <end position="658"/>
    </location>
</feature>
<dbReference type="PANTHER" id="PTHR11267:SF199">
    <property type="entry name" value="T-BOX PROTEIN 36-RELATED"/>
    <property type="match status" value="1"/>
</dbReference>
<evidence type="ECO:0000313" key="9">
    <source>
        <dbReference type="Proteomes" id="UP000008144"/>
    </source>
</evidence>
<dbReference type="CDD" id="cd00182">
    <property type="entry name" value="T-box"/>
    <property type="match status" value="1"/>
</dbReference>
<feature type="compositionally biased region" description="Acidic residues" evidence="6">
    <location>
        <begin position="570"/>
        <end position="580"/>
    </location>
</feature>
<dbReference type="Pfam" id="PF00907">
    <property type="entry name" value="T-box"/>
    <property type="match status" value="1"/>
</dbReference>
<dbReference type="Ensembl" id="ENSCINT00000003474.3">
    <property type="protein sequence ID" value="ENSCINP00000003474.3"/>
    <property type="gene ID" value="ENSCING00000001721.3"/>
</dbReference>
<name>F6TVX2_CIOIN</name>
<dbReference type="GO" id="GO:0006357">
    <property type="term" value="P:regulation of transcription by RNA polymerase II"/>
    <property type="evidence" value="ECO:0000318"/>
    <property type="project" value="GO_Central"/>
</dbReference>
<evidence type="ECO:0000256" key="5">
    <source>
        <dbReference type="PROSITE-ProRule" id="PRU00201"/>
    </source>
</evidence>
<sequence>MAFSEVQYPAQHCAVGGQQFQGSLQYFGSMAPNYAGMSQQHKQWPTNQDFNANENYQSHNFMQQIQPRPSPNGQNQMWNANQRCDANVYNPHHLAPMINNASYPQQHGFNRQRVNSAASDGCPTPQPNHWMAAQQSPTMWSPSGMSDPSRSRQPSLSDGGQLTPDNFYQTQNHQYQINQQQRSNHPYQPNYHVGPPGVSGSYMRTLSPTSSNPNSPPLLPMLTSHSMQPNPIMMSHRQPSQPVNNQIQTPIGPSTSKVSGSDWELECMGVKIKLASAELWKHFENVTTEMVISKHGRRMFPVLEYDVSGLNPGKLYNFFVDFVLANDYVWKYMDQKWQATGLASAEEPGFHPGQRVYIHHESPALGDFWNKKGAGFGKMKLSNHLHDEKEKIITLRTLHKYQPRLHIVEVDHRNPTLQSNLRTFVLPKTTFMTVTLYHDTDVAQLKINLNPFARSFRSSCPKPVDAGNSSSNSSSMSQTSSPLTSSDDADTSAIPEWTETDPVGHNPSLIVKIENPVQGIDIEKAKKFLNKQLSVMSQLVQKSEELERNSSLNKNQEAKPRQVIEIPDPNNDEAPGESLEELLKPQTVHHFPPQSSEIKPLSENKKNPTSTATSLADYQLLNVDRCFPPNAVAPPSEALPFDPNQLRQRHQKEQGQSENLPTFFDCTYYREQAGASKINLETKQDPSSTNTPHLPVIYVPSSTNHQPTSNDVITVASPSQAPTITSQSTPITHASPTRSEGTLFPTLPTLSPNCLRDMLLGEVSAENFASSSSKRKHHDDEDEDDDDVFFNSPGDFDFLSAQPNKRGCYYGA</sequence>
<dbReference type="GO" id="GO:0001708">
    <property type="term" value="P:cell fate specification"/>
    <property type="evidence" value="ECO:0000318"/>
    <property type="project" value="GO_Central"/>
</dbReference>
<keyword evidence="9" id="KW-1185">Reference proteome</keyword>
<reference evidence="8" key="3">
    <citation type="submission" date="2025-08" db="UniProtKB">
        <authorList>
            <consortium name="Ensembl"/>
        </authorList>
    </citation>
    <scope>IDENTIFICATION</scope>
</reference>
<feature type="region of interest" description="Disordered" evidence="6">
    <location>
        <begin position="767"/>
        <end position="795"/>
    </location>
</feature>
<dbReference type="InterPro" id="IPR036960">
    <property type="entry name" value="T-box_sf"/>
</dbReference>
<dbReference type="HOGENOM" id="CLU_347468_0_0_1"/>
<keyword evidence="3" id="KW-0804">Transcription</keyword>
<organism evidence="8 9">
    <name type="scientific">Ciona intestinalis</name>
    <name type="common">Transparent sea squirt</name>
    <name type="synonym">Ascidia intestinalis</name>
    <dbReference type="NCBI Taxonomy" id="7719"/>
    <lineage>
        <taxon>Eukaryota</taxon>
        <taxon>Metazoa</taxon>
        <taxon>Chordata</taxon>
        <taxon>Tunicata</taxon>
        <taxon>Ascidiacea</taxon>
        <taxon>Phlebobranchia</taxon>
        <taxon>Cionidae</taxon>
        <taxon>Ciona</taxon>
    </lineage>
</organism>
<protein>
    <submittedName>
        <fullName evidence="8">T-box transcription factor Ci-mT</fullName>
    </submittedName>
</protein>
<dbReference type="InterPro" id="IPR001699">
    <property type="entry name" value="TF_T-box"/>
</dbReference>
<feature type="domain" description="T-box" evidence="7">
    <location>
        <begin position="274"/>
        <end position="458"/>
    </location>
</feature>
<comment type="caution">
    <text evidence="5">Lacks conserved residue(s) required for the propagation of feature annotation.</text>
</comment>
<keyword evidence="4 5" id="KW-0539">Nucleus</keyword>
<proteinExistence type="predicted"/>
<gene>
    <name evidence="8" type="primary">mT</name>
</gene>
<dbReference type="SUPFAM" id="SSF49417">
    <property type="entry name" value="p53-like transcription factors"/>
    <property type="match status" value="1"/>
</dbReference>
<dbReference type="Proteomes" id="UP000008144">
    <property type="component" value="Chromosome 3"/>
</dbReference>
<dbReference type="GeneTree" id="ENSGT00940000168440"/>
<reference evidence="8" key="4">
    <citation type="submission" date="2025-09" db="UniProtKB">
        <authorList>
            <consortium name="Ensembl"/>
        </authorList>
    </citation>
    <scope>IDENTIFICATION</scope>
</reference>
<dbReference type="GO" id="GO:0000785">
    <property type="term" value="C:chromatin"/>
    <property type="evidence" value="ECO:0000318"/>
    <property type="project" value="GO_Central"/>
</dbReference>
<dbReference type="InterPro" id="IPR046360">
    <property type="entry name" value="T-box_DNA-bd"/>
</dbReference>
<dbReference type="InterPro" id="IPR008967">
    <property type="entry name" value="p53-like_TF_DNA-bd_sf"/>
</dbReference>
<feature type="region of interest" description="Disordered" evidence="6">
    <location>
        <begin position="136"/>
        <end position="216"/>
    </location>
</feature>
<dbReference type="OMA" id="DWELECM"/>
<reference evidence="9" key="1">
    <citation type="journal article" date="2002" name="Science">
        <title>The draft genome of Ciona intestinalis: insights into chordate and vertebrate origins.</title>
        <authorList>
            <person name="Dehal P."/>
            <person name="Satou Y."/>
            <person name="Campbell R.K."/>
            <person name="Chapman J."/>
            <person name="Degnan B."/>
            <person name="De Tomaso A."/>
            <person name="Davidson B."/>
            <person name="Di Gregorio A."/>
            <person name="Gelpke M."/>
            <person name="Goodstein D.M."/>
            <person name="Harafuji N."/>
            <person name="Hastings K.E."/>
            <person name="Ho I."/>
            <person name="Hotta K."/>
            <person name="Huang W."/>
            <person name="Kawashima T."/>
            <person name="Lemaire P."/>
            <person name="Martinez D."/>
            <person name="Meinertzhagen I.A."/>
            <person name="Necula S."/>
            <person name="Nonaka M."/>
            <person name="Putnam N."/>
            <person name="Rash S."/>
            <person name="Saiga H."/>
            <person name="Satake M."/>
            <person name="Terry A."/>
            <person name="Yamada L."/>
            <person name="Wang H.G."/>
            <person name="Awazu S."/>
            <person name="Azumi K."/>
            <person name="Boore J."/>
            <person name="Branno M."/>
            <person name="Chin-Bow S."/>
            <person name="DeSantis R."/>
            <person name="Doyle S."/>
            <person name="Francino P."/>
            <person name="Keys D.N."/>
            <person name="Haga S."/>
            <person name="Hayashi H."/>
            <person name="Hino K."/>
            <person name="Imai K.S."/>
            <person name="Inaba K."/>
            <person name="Kano S."/>
            <person name="Kobayashi K."/>
            <person name="Kobayashi M."/>
            <person name="Lee B.I."/>
            <person name="Makabe K.W."/>
            <person name="Manohar C."/>
            <person name="Matassi G."/>
            <person name="Medina M."/>
            <person name="Mochizuki Y."/>
            <person name="Mount S."/>
            <person name="Morishita T."/>
            <person name="Miura S."/>
            <person name="Nakayama A."/>
            <person name="Nishizaka S."/>
            <person name="Nomoto H."/>
            <person name="Ohta F."/>
            <person name="Oishi K."/>
            <person name="Rigoutsos I."/>
            <person name="Sano M."/>
            <person name="Sasaki A."/>
            <person name="Sasakura Y."/>
            <person name="Shoguchi E."/>
            <person name="Shin-i T."/>
            <person name="Spagnuolo A."/>
            <person name="Stainier D."/>
            <person name="Suzuki M.M."/>
            <person name="Tassy O."/>
            <person name="Takatori N."/>
            <person name="Tokuoka M."/>
            <person name="Yagi K."/>
            <person name="Yoshizaki F."/>
            <person name="Wada S."/>
            <person name="Zhang C."/>
            <person name="Hyatt P.D."/>
            <person name="Larimer F."/>
            <person name="Detter C."/>
            <person name="Doggett N."/>
            <person name="Glavina T."/>
            <person name="Hawkins T."/>
            <person name="Richardson P."/>
            <person name="Lucas S."/>
            <person name="Kohara Y."/>
            <person name="Levine M."/>
            <person name="Satoh N."/>
            <person name="Rokhsar D.S."/>
        </authorList>
    </citation>
    <scope>NUCLEOTIDE SEQUENCE [LARGE SCALE GENOMIC DNA]</scope>
</reference>
<keyword evidence="2 5" id="KW-0238">DNA-binding</keyword>
<evidence type="ECO:0000256" key="6">
    <source>
        <dbReference type="SAM" id="MobiDB-lite"/>
    </source>
</evidence>
<feature type="compositionally biased region" description="Polar residues" evidence="6">
    <location>
        <begin position="136"/>
        <end position="167"/>
    </location>
</feature>
<evidence type="ECO:0000256" key="3">
    <source>
        <dbReference type="ARBA" id="ARBA00023163"/>
    </source>
</evidence>
<dbReference type="STRING" id="7719.ENSCINP00000003474"/>
<dbReference type="PRINTS" id="PR00937">
    <property type="entry name" value="TBOX"/>
</dbReference>
<feature type="region of interest" description="Disordered" evidence="6">
    <location>
        <begin position="112"/>
        <end position="131"/>
    </location>
</feature>
<dbReference type="AlphaFoldDB" id="F6TVX2"/>
<accession>F6TVX2</accession>
<evidence type="ECO:0000256" key="4">
    <source>
        <dbReference type="ARBA" id="ARBA00023242"/>
    </source>
</evidence>
<dbReference type="SMART" id="SM00425">
    <property type="entry name" value="TBOX"/>
    <property type="match status" value="1"/>
</dbReference>
<feature type="compositionally biased region" description="Low complexity" evidence="6">
    <location>
        <begin position="469"/>
        <end position="486"/>
    </location>
</feature>
<dbReference type="GO" id="GO:0045893">
    <property type="term" value="P:positive regulation of DNA-templated transcription"/>
    <property type="evidence" value="ECO:0007669"/>
    <property type="project" value="InterPro"/>
</dbReference>
<reference evidence="8" key="2">
    <citation type="journal article" date="2008" name="Genome Biol.">
        <title>Improved genome assembly and evidence-based global gene model set for the chordate Ciona intestinalis: new insight into intron and operon populations.</title>
        <authorList>
            <person name="Satou Y."/>
            <person name="Mineta K."/>
            <person name="Ogasawara M."/>
            <person name="Sasakura Y."/>
            <person name="Shoguchi E."/>
            <person name="Ueno K."/>
            <person name="Yamada L."/>
            <person name="Matsumoto J."/>
            <person name="Wasserscheid J."/>
            <person name="Dewar K."/>
            <person name="Wiley G.B."/>
            <person name="Macmil S.L."/>
            <person name="Roe B.A."/>
            <person name="Zeller R.W."/>
            <person name="Hastings K.E."/>
            <person name="Lemaire P."/>
            <person name="Lindquist E."/>
            <person name="Endo T."/>
            <person name="Hotta K."/>
            <person name="Inaba K."/>
        </authorList>
    </citation>
    <scope>NUCLEOTIDE SEQUENCE [LARGE SCALE GENOMIC DNA]</scope>
    <source>
        <strain evidence="8">wild type</strain>
    </source>
</reference>
<evidence type="ECO:0000256" key="2">
    <source>
        <dbReference type="ARBA" id="ARBA00023125"/>
    </source>
</evidence>
<keyword evidence="1" id="KW-0805">Transcription regulation</keyword>
<dbReference type="GO" id="GO:0005634">
    <property type="term" value="C:nucleus"/>
    <property type="evidence" value="ECO:0000318"/>
    <property type="project" value="GO_Central"/>
</dbReference>
<feature type="compositionally biased region" description="Low complexity" evidence="6">
    <location>
        <begin position="168"/>
        <end position="181"/>
    </location>
</feature>
<dbReference type="FunFam" id="2.60.40.820:FF:000028">
    <property type="entry name" value="T-box transcription factor Ci-mT"/>
    <property type="match status" value="1"/>
</dbReference>
<dbReference type="InParanoid" id="F6TVX2"/>
<dbReference type="GO" id="GO:0000978">
    <property type="term" value="F:RNA polymerase II cis-regulatory region sequence-specific DNA binding"/>
    <property type="evidence" value="ECO:0000318"/>
    <property type="project" value="GO_Central"/>
</dbReference>